<organism evidence="8 9">
    <name type="scientific">Stigmatella ashevillensis</name>
    <dbReference type="NCBI Taxonomy" id="2995309"/>
    <lineage>
        <taxon>Bacteria</taxon>
        <taxon>Pseudomonadati</taxon>
        <taxon>Myxococcota</taxon>
        <taxon>Myxococcia</taxon>
        <taxon>Myxococcales</taxon>
        <taxon>Cystobacterineae</taxon>
        <taxon>Archangiaceae</taxon>
        <taxon>Stigmatella</taxon>
    </lineage>
</organism>
<dbReference type="InterPro" id="IPR036271">
    <property type="entry name" value="Tet_transcr_reg_TetR-rel_C_sf"/>
</dbReference>
<evidence type="ECO:0000313" key="9">
    <source>
        <dbReference type="Proteomes" id="UP001221838"/>
    </source>
</evidence>
<keyword evidence="4 6" id="KW-0238">DNA-binding</keyword>
<dbReference type="Proteomes" id="UP001221838">
    <property type="component" value="Unassembled WGS sequence"/>
</dbReference>
<dbReference type="InterPro" id="IPR003012">
    <property type="entry name" value="Tet_transcr_reg_TetR"/>
</dbReference>
<evidence type="ECO:0000256" key="3">
    <source>
        <dbReference type="ARBA" id="ARBA00023015"/>
    </source>
</evidence>
<sequence>MRLDAERVVRTALRLLNEEGLEGLTLRRIAQELDVQAPALYWHFKSKQDLIDEMATTMFRDLVKATGQPDAGQPWDTWMAESGRSLRQMLLSYRDGARVFSGTYLTDNMLYEALEWALQKLTSAGFSLRDAVRGYNILSSYTVGFVIEEQAVYPQKGERNAQYDLNQRAKRIDAKKFPLALAAGKEAFTDFDDRFESGLRVIIAGIEQSFSRK</sequence>
<dbReference type="InterPro" id="IPR004111">
    <property type="entry name" value="Repressor_TetR_C"/>
</dbReference>
<dbReference type="EMBL" id="JAQNDM010000002">
    <property type="protein sequence ID" value="MDC0708021.1"/>
    <property type="molecule type" value="Genomic_DNA"/>
</dbReference>
<gene>
    <name evidence="8" type="ORF">POL68_06020</name>
</gene>
<comment type="caution">
    <text evidence="8">The sequence shown here is derived from an EMBL/GenBank/DDBJ whole genome shotgun (WGS) entry which is preliminary data.</text>
</comment>
<dbReference type="InterPro" id="IPR050109">
    <property type="entry name" value="HTH-type_TetR-like_transc_reg"/>
</dbReference>
<dbReference type="PRINTS" id="PR00455">
    <property type="entry name" value="HTHTETR"/>
</dbReference>
<dbReference type="Pfam" id="PF00440">
    <property type="entry name" value="TetR_N"/>
    <property type="match status" value="1"/>
</dbReference>
<proteinExistence type="predicted"/>
<dbReference type="PANTHER" id="PTHR30055:SF151">
    <property type="entry name" value="TRANSCRIPTIONAL REGULATORY PROTEIN"/>
    <property type="match status" value="1"/>
</dbReference>
<keyword evidence="9" id="KW-1185">Reference proteome</keyword>
<dbReference type="Gene3D" id="1.10.357.10">
    <property type="entry name" value="Tetracycline Repressor, domain 2"/>
    <property type="match status" value="1"/>
</dbReference>
<dbReference type="InterPro" id="IPR023772">
    <property type="entry name" value="DNA-bd_HTH_TetR-type_CS"/>
</dbReference>
<feature type="DNA-binding region" description="H-T-H motif" evidence="6">
    <location>
        <begin position="25"/>
        <end position="44"/>
    </location>
</feature>
<dbReference type="Pfam" id="PF02909">
    <property type="entry name" value="TetR_C_1"/>
    <property type="match status" value="1"/>
</dbReference>
<keyword evidence="3" id="KW-0805">Transcription regulation</keyword>
<dbReference type="InterPro" id="IPR009057">
    <property type="entry name" value="Homeodomain-like_sf"/>
</dbReference>
<protein>
    <submittedName>
        <fullName evidence="8">TetR/AcrR family transcriptional regulator C-terminal domain-containing protein</fullName>
    </submittedName>
</protein>
<keyword evidence="5" id="KW-0804">Transcription</keyword>
<evidence type="ECO:0000256" key="4">
    <source>
        <dbReference type="ARBA" id="ARBA00023125"/>
    </source>
</evidence>
<name>A0ABT5D378_9BACT</name>
<feature type="domain" description="HTH tetR-type" evidence="7">
    <location>
        <begin position="2"/>
        <end position="62"/>
    </location>
</feature>
<dbReference type="PROSITE" id="PS50977">
    <property type="entry name" value="HTH_TETR_2"/>
    <property type="match status" value="1"/>
</dbReference>
<dbReference type="SUPFAM" id="SSF48498">
    <property type="entry name" value="Tetracyclin repressor-like, C-terminal domain"/>
    <property type="match status" value="1"/>
</dbReference>
<evidence type="ECO:0000256" key="6">
    <source>
        <dbReference type="PROSITE-ProRule" id="PRU00335"/>
    </source>
</evidence>
<evidence type="ECO:0000256" key="2">
    <source>
        <dbReference type="ARBA" id="ARBA00022491"/>
    </source>
</evidence>
<dbReference type="RefSeq" id="WP_272135451.1">
    <property type="nucleotide sequence ID" value="NZ_JAQNDM010000002.1"/>
</dbReference>
<accession>A0ABT5D378</accession>
<dbReference type="Gene3D" id="1.10.10.60">
    <property type="entry name" value="Homeodomain-like"/>
    <property type="match status" value="1"/>
</dbReference>
<evidence type="ECO:0000313" key="8">
    <source>
        <dbReference type="EMBL" id="MDC0708021.1"/>
    </source>
</evidence>
<comment type="function">
    <text evidence="1">TetR is the repressor of the tetracycline resistance element; its N-terminal region forms a helix-turn-helix structure and binds DNA. Binding of tetracycline to TetR reduces the repressor affinity for the tetracycline resistance gene (tetA) promoter operator sites.</text>
</comment>
<evidence type="ECO:0000256" key="1">
    <source>
        <dbReference type="ARBA" id="ARBA00002856"/>
    </source>
</evidence>
<dbReference type="PANTHER" id="PTHR30055">
    <property type="entry name" value="HTH-TYPE TRANSCRIPTIONAL REGULATOR RUTR"/>
    <property type="match status" value="1"/>
</dbReference>
<keyword evidence="2" id="KW-0678">Repressor</keyword>
<reference evidence="8 9" key="1">
    <citation type="submission" date="2022-11" db="EMBL/GenBank/DDBJ databases">
        <title>Minimal conservation of predation-associated metabolite biosynthetic gene clusters underscores biosynthetic potential of Myxococcota including descriptions for ten novel species: Archangium lansinium sp. nov., Myxococcus landrumus sp. nov., Nannocystis bai.</title>
        <authorList>
            <person name="Ahearne A."/>
            <person name="Stevens C."/>
            <person name="Dowd S."/>
        </authorList>
    </citation>
    <scope>NUCLEOTIDE SEQUENCE [LARGE SCALE GENOMIC DNA]</scope>
    <source>
        <strain evidence="8 9">NCWAL01</strain>
    </source>
</reference>
<evidence type="ECO:0000259" key="7">
    <source>
        <dbReference type="PROSITE" id="PS50977"/>
    </source>
</evidence>
<dbReference type="PROSITE" id="PS01081">
    <property type="entry name" value="HTH_TETR_1"/>
    <property type="match status" value="1"/>
</dbReference>
<dbReference type="PRINTS" id="PR00400">
    <property type="entry name" value="TETREPRESSOR"/>
</dbReference>
<dbReference type="InterPro" id="IPR001647">
    <property type="entry name" value="HTH_TetR"/>
</dbReference>
<dbReference type="SUPFAM" id="SSF46689">
    <property type="entry name" value="Homeodomain-like"/>
    <property type="match status" value="1"/>
</dbReference>
<evidence type="ECO:0000256" key="5">
    <source>
        <dbReference type="ARBA" id="ARBA00023163"/>
    </source>
</evidence>